<keyword evidence="1" id="KW-0812">Transmembrane</keyword>
<comment type="caution">
    <text evidence="2">The sequence shown here is derived from an EMBL/GenBank/DDBJ whole genome shotgun (WGS) entry which is preliminary data.</text>
</comment>
<sequence length="121" mass="13810">MNILRVFFGLFLIFFGLNHQFHFFPEPPWPVDAMNFLSALRATGYMNEIIMLTDVIAGALLIINILTPLALLLSASILAHSLLFHFFLAPETMLFSAIGTVINVVLIYVYRKRFYPLFIAQ</sequence>
<dbReference type="HOGENOM" id="CLU_148050_0_0_6"/>
<dbReference type="EMBL" id="CBSV010000120">
    <property type="protein sequence ID" value="CDH01340.1"/>
    <property type="molecule type" value="Genomic_DNA"/>
</dbReference>
<organism evidence="2 3">
    <name type="scientific">Xenorhabdus bovienii str. feltiae Moldova</name>
    <dbReference type="NCBI Taxonomy" id="1398200"/>
    <lineage>
        <taxon>Bacteria</taxon>
        <taxon>Pseudomonadati</taxon>
        <taxon>Pseudomonadota</taxon>
        <taxon>Gammaproteobacteria</taxon>
        <taxon>Enterobacterales</taxon>
        <taxon>Morganellaceae</taxon>
        <taxon>Xenorhabdus</taxon>
    </lineage>
</organism>
<dbReference type="Proteomes" id="UP000028487">
    <property type="component" value="Unassembled WGS sequence"/>
</dbReference>
<gene>
    <name evidence="2" type="ORF">XBFM1_2060007</name>
</gene>
<evidence type="ECO:0000256" key="1">
    <source>
        <dbReference type="SAM" id="Phobius"/>
    </source>
</evidence>
<accession>A0A077NR56</accession>
<evidence type="ECO:0000313" key="3">
    <source>
        <dbReference type="Proteomes" id="UP000028487"/>
    </source>
</evidence>
<proteinExistence type="predicted"/>
<name>A0A077NR56_XENBV</name>
<evidence type="ECO:0000313" key="2">
    <source>
        <dbReference type="EMBL" id="CDH01340.1"/>
    </source>
</evidence>
<keyword evidence="1" id="KW-0472">Membrane</keyword>
<protein>
    <submittedName>
        <fullName evidence="2">Putative membrane protein</fullName>
    </submittedName>
</protein>
<dbReference type="RefSeq" id="WP_038224083.1">
    <property type="nucleotide sequence ID" value="NZ_CAWLWD010000175.1"/>
</dbReference>
<dbReference type="AlphaFoldDB" id="A0A077NR56"/>
<reference evidence="2" key="1">
    <citation type="submission" date="2013-07" db="EMBL/GenBank/DDBJ databases">
        <title>Sub-species coevolution in mutualistic symbiosis.</title>
        <authorList>
            <person name="Murfin K."/>
            <person name="Klassen J."/>
            <person name="Lee M."/>
            <person name="Forst S."/>
            <person name="Stock P."/>
            <person name="Goodrich-Blair H."/>
        </authorList>
    </citation>
    <scope>NUCLEOTIDE SEQUENCE [LARGE SCALE GENOMIC DNA]</scope>
    <source>
        <strain evidence="2">Feltiae Moldova</strain>
    </source>
</reference>
<keyword evidence="1" id="KW-1133">Transmembrane helix</keyword>
<feature type="transmembrane region" description="Helical" evidence="1">
    <location>
        <begin position="93"/>
        <end position="110"/>
    </location>
</feature>